<dbReference type="OrthoDB" id="6784536at2759"/>
<evidence type="ECO:0000256" key="1">
    <source>
        <dbReference type="SAM" id="MobiDB-lite"/>
    </source>
</evidence>
<dbReference type="Proteomes" id="UP000327044">
    <property type="component" value="Unassembled WGS sequence"/>
</dbReference>
<evidence type="ECO:0000313" key="3">
    <source>
        <dbReference type="EMBL" id="KAB0792938.1"/>
    </source>
</evidence>
<dbReference type="EMBL" id="GEZM01006482">
    <property type="protein sequence ID" value="JAV95752.1"/>
    <property type="molecule type" value="Transcribed_RNA"/>
</dbReference>
<dbReference type="AlphaFoldDB" id="A0A1Y1NCW2"/>
<name>A0A1Y1NCW2_PHOPY</name>
<protein>
    <submittedName>
        <fullName evidence="2">Uncharacterized protein</fullName>
    </submittedName>
</protein>
<accession>A0A1Y1NCW2</accession>
<evidence type="ECO:0000313" key="2">
    <source>
        <dbReference type="EMBL" id="JAV95752.1"/>
    </source>
</evidence>
<evidence type="ECO:0000313" key="4">
    <source>
        <dbReference type="Proteomes" id="UP000327044"/>
    </source>
</evidence>
<keyword evidence="4" id="KW-1185">Reference proteome</keyword>
<reference evidence="2" key="1">
    <citation type="journal article" date="2016" name="Sci. Rep.">
        <title>Molecular characterization of firefly nuptial gifts: a multi-omics approach sheds light on postcopulatory sexual selection.</title>
        <authorList>
            <person name="Al-Wathiqui N."/>
            <person name="Fallon T.R."/>
            <person name="South A."/>
            <person name="Weng J.K."/>
            <person name="Lewis S.M."/>
        </authorList>
    </citation>
    <scope>NUCLEOTIDE SEQUENCE</scope>
</reference>
<proteinExistence type="predicted"/>
<dbReference type="InParanoid" id="A0A1Y1NCW2"/>
<reference evidence="3 4" key="2">
    <citation type="journal article" date="2018" name="Elife">
        <title>Firefly genomes illuminate parallel origins of bioluminescence in beetles.</title>
        <authorList>
            <person name="Fallon T.R."/>
            <person name="Lower S.E."/>
            <person name="Chang C.H."/>
            <person name="Bessho-Uehara M."/>
            <person name="Martin G.J."/>
            <person name="Bewick A.J."/>
            <person name="Behringer M."/>
            <person name="Debat H.J."/>
            <person name="Wong I."/>
            <person name="Day J.C."/>
            <person name="Suvorov A."/>
            <person name="Silva C.J."/>
            <person name="Stanger-Hall K.F."/>
            <person name="Hall D.W."/>
            <person name="Schmitz R.J."/>
            <person name="Nelson D.R."/>
            <person name="Lewis S.M."/>
            <person name="Shigenobu S."/>
            <person name="Bybee S.M."/>
            <person name="Larracuente A.M."/>
            <person name="Oba Y."/>
            <person name="Weng J.K."/>
        </authorList>
    </citation>
    <scope>NUCLEOTIDE SEQUENCE [LARGE SCALE GENOMIC DNA]</scope>
    <source>
        <strain evidence="3">1611_PpyrPB1</strain>
        <tissue evidence="3">Whole body</tissue>
    </source>
</reference>
<organism evidence="2">
    <name type="scientific">Photinus pyralis</name>
    <name type="common">Common eastern firefly</name>
    <name type="synonym">Lampyris pyralis</name>
    <dbReference type="NCBI Taxonomy" id="7054"/>
    <lineage>
        <taxon>Eukaryota</taxon>
        <taxon>Metazoa</taxon>
        <taxon>Ecdysozoa</taxon>
        <taxon>Arthropoda</taxon>
        <taxon>Hexapoda</taxon>
        <taxon>Insecta</taxon>
        <taxon>Pterygota</taxon>
        <taxon>Neoptera</taxon>
        <taxon>Endopterygota</taxon>
        <taxon>Coleoptera</taxon>
        <taxon>Polyphaga</taxon>
        <taxon>Elateriformia</taxon>
        <taxon>Elateroidea</taxon>
        <taxon>Lampyridae</taxon>
        <taxon>Lampyrinae</taxon>
        <taxon>Photinus</taxon>
    </lineage>
</organism>
<dbReference type="EMBL" id="VVIM01000009">
    <property type="protein sequence ID" value="KAB0792938.1"/>
    <property type="molecule type" value="Genomic_DNA"/>
</dbReference>
<feature type="region of interest" description="Disordered" evidence="1">
    <location>
        <begin position="65"/>
        <end position="84"/>
    </location>
</feature>
<reference evidence="3" key="3">
    <citation type="submission" date="2019-08" db="EMBL/GenBank/DDBJ databases">
        <authorList>
            <consortium name="Photinus pyralis genome working group"/>
            <person name="Fallon T.R."/>
            <person name="Sander Lower S.E."/>
            <person name="Weng J.-K."/>
        </authorList>
    </citation>
    <scope>NUCLEOTIDE SEQUENCE</scope>
    <source>
        <strain evidence="3">1611_PpyrPB1</strain>
        <tissue evidence="3">Whole body</tissue>
    </source>
</reference>
<gene>
    <name evidence="3" type="ORF">PPYR_12558</name>
</gene>
<sequence length="316" mass="36005">MNQRKPLRFLQLFSKEELQDLLEESAYNPAPQVIITKPKAIKAKVSNVAPKRSIYLPARLTVKPPEQSKLPSRLPQPKQPDEKAARKKLFVSGKKEIVKQGFKVKTISKLRRNPSLNDSSPLIDISSVENRLPAHLEFKKSRERKRTTPSQASYTCGNQTNELSKISSAGEREFVELEQKYEVNNKRSTKRNKINAIIKTDSEAFDRLKSKFDSLQMEFDDYASKHEENMKEIAKLLGVGQDATVAKQVTFATEDEGLEKAITMYNSIRKNCNSILRTPKGNRSCLQTPKSEKKVKDALSIKLQKQCLMLQDTPRK</sequence>